<dbReference type="AlphaFoldDB" id="A0A1M7C6H8"/>
<evidence type="ECO:0000313" key="2">
    <source>
        <dbReference type="Proteomes" id="UP000183974"/>
    </source>
</evidence>
<dbReference type="EMBL" id="FRBR01000004">
    <property type="protein sequence ID" value="SHL62912.1"/>
    <property type="molecule type" value="Genomic_DNA"/>
</dbReference>
<name>A0A1M7C6H8_9RHOB</name>
<reference evidence="1 2" key="1">
    <citation type="submission" date="2016-11" db="EMBL/GenBank/DDBJ databases">
        <authorList>
            <person name="Jaros S."/>
            <person name="Januszkiewicz K."/>
            <person name="Wedrychowicz H."/>
        </authorList>
    </citation>
    <scope>NUCLEOTIDE SEQUENCE [LARGE SCALE GENOMIC DNA]</scope>
    <source>
        <strain evidence="1 2">DSM 29589</strain>
    </source>
</reference>
<organism evidence="1 2">
    <name type="scientific">Roseovarius pacificus</name>
    <dbReference type="NCBI Taxonomy" id="337701"/>
    <lineage>
        <taxon>Bacteria</taxon>
        <taxon>Pseudomonadati</taxon>
        <taxon>Pseudomonadota</taxon>
        <taxon>Alphaproteobacteria</taxon>
        <taxon>Rhodobacterales</taxon>
        <taxon>Roseobacteraceae</taxon>
        <taxon>Roseovarius</taxon>
    </lineage>
</organism>
<keyword evidence="2" id="KW-1185">Reference proteome</keyword>
<accession>A0A1M7C6H8</accession>
<proteinExistence type="predicted"/>
<protein>
    <submittedName>
        <fullName evidence="1">Uncharacterized protein</fullName>
    </submittedName>
</protein>
<dbReference type="Proteomes" id="UP000183974">
    <property type="component" value="Unassembled WGS sequence"/>
</dbReference>
<sequence length="45" mass="5097">MFRPIRTLILLVVVFLAGIFFERYQHLERCTATGGAVRNGLCQGE</sequence>
<dbReference type="RefSeq" id="WP_188744989.1">
    <property type="nucleotide sequence ID" value="NZ_BMLR01000004.1"/>
</dbReference>
<gene>
    <name evidence="1" type="ORF">SAMN05444398_104129</name>
</gene>
<evidence type="ECO:0000313" key="1">
    <source>
        <dbReference type="EMBL" id="SHL62912.1"/>
    </source>
</evidence>